<dbReference type="AlphaFoldDB" id="A0A0F9I7Y3"/>
<sequence length="234" mass="25690">LRSRVHLTWWHAHGQGPSFVCLPLGQRFIASGRKGLDKCCTWAETRRSVTVSAEQRAKVPSPDYWIPVPATGSRPPALRRHWTPVSSTPLDQPHGYWSTAPSNGSAAPVLERHWTPENPWKNRKTNHNAQTVTPGKESVTLLSQVEALLLAESITASDEAVSIPPLLSQTVTRLCVGCGQPLEGKRPQAKAHGAACRQRAYRRQKKAGAQAQDQREAGHRAEHKQADPVHTAIG</sequence>
<name>A0A0F9I7Y3_9ZZZZ</name>
<accession>A0A0F9I7Y3</accession>
<feature type="compositionally biased region" description="Basic and acidic residues" evidence="1">
    <location>
        <begin position="213"/>
        <end position="227"/>
    </location>
</feature>
<comment type="caution">
    <text evidence="2">The sequence shown here is derived from an EMBL/GenBank/DDBJ whole genome shotgun (WGS) entry which is preliminary data.</text>
</comment>
<protein>
    <submittedName>
        <fullName evidence="2">Uncharacterized protein</fullName>
    </submittedName>
</protein>
<evidence type="ECO:0000313" key="2">
    <source>
        <dbReference type="EMBL" id="KKM23741.1"/>
    </source>
</evidence>
<organism evidence="2">
    <name type="scientific">marine sediment metagenome</name>
    <dbReference type="NCBI Taxonomy" id="412755"/>
    <lineage>
        <taxon>unclassified sequences</taxon>
        <taxon>metagenomes</taxon>
        <taxon>ecological metagenomes</taxon>
    </lineage>
</organism>
<feature type="region of interest" description="Disordered" evidence="1">
    <location>
        <begin position="199"/>
        <end position="234"/>
    </location>
</feature>
<feature type="non-terminal residue" evidence="2">
    <location>
        <position position="1"/>
    </location>
</feature>
<evidence type="ECO:0000256" key="1">
    <source>
        <dbReference type="SAM" id="MobiDB-lite"/>
    </source>
</evidence>
<dbReference type="EMBL" id="LAZR01013061">
    <property type="protein sequence ID" value="KKM23741.1"/>
    <property type="molecule type" value="Genomic_DNA"/>
</dbReference>
<reference evidence="2" key="1">
    <citation type="journal article" date="2015" name="Nature">
        <title>Complex archaea that bridge the gap between prokaryotes and eukaryotes.</title>
        <authorList>
            <person name="Spang A."/>
            <person name="Saw J.H."/>
            <person name="Jorgensen S.L."/>
            <person name="Zaremba-Niedzwiedzka K."/>
            <person name="Martijn J."/>
            <person name="Lind A.E."/>
            <person name="van Eijk R."/>
            <person name="Schleper C."/>
            <person name="Guy L."/>
            <person name="Ettema T.J."/>
        </authorList>
    </citation>
    <scope>NUCLEOTIDE SEQUENCE</scope>
</reference>
<proteinExistence type="predicted"/>
<gene>
    <name evidence="2" type="ORF">LCGC14_1612160</name>
</gene>